<gene>
    <name evidence="1" type="ORF">KOR42_43290</name>
</gene>
<dbReference type="Proteomes" id="UP000317243">
    <property type="component" value="Unassembled WGS sequence"/>
</dbReference>
<proteinExistence type="predicted"/>
<dbReference type="EMBL" id="SIHI01000027">
    <property type="protein sequence ID" value="TWT46985.1"/>
    <property type="molecule type" value="Genomic_DNA"/>
</dbReference>
<keyword evidence="2" id="KW-1185">Reference proteome</keyword>
<evidence type="ECO:0000313" key="1">
    <source>
        <dbReference type="EMBL" id="TWT46985.1"/>
    </source>
</evidence>
<sequence>MVKYMGHRSMITDTELRQDLQFLSGQKSWVYKEVAGQDKAEVLTPSVIAKESGVYWVAGETTLHGGRKLESVFRVDTNAGGSLVSVFWKIADQWYRHDEPDALEKLDLPKDEVFPFDWSLAVPLEEDIFHS</sequence>
<accession>A0A5C5W9W3</accession>
<organism evidence="1 2">
    <name type="scientific">Thalassoglobus neptunius</name>
    <dbReference type="NCBI Taxonomy" id="1938619"/>
    <lineage>
        <taxon>Bacteria</taxon>
        <taxon>Pseudomonadati</taxon>
        <taxon>Planctomycetota</taxon>
        <taxon>Planctomycetia</taxon>
        <taxon>Planctomycetales</taxon>
        <taxon>Planctomycetaceae</taxon>
        <taxon>Thalassoglobus</taxon>
    </lineage>
</organism>
<comment type="caution">
    <text evidence="1">The sequence shown here is derived from an EMBL/GenBank/DDBJ whole genome shotgun (WGS) entry which is preliminary data.</text>
</comment>
<name>A0A5C5W9W3_9PLAN</name>
<reference evidence="1 2" key="1">
    <citation type="submission" date="2019-02" db="EMBL/GenBank/DDBJ databases">
        <title>Deep-cultivation of Planctomycetes and their phenomic and genomic characterization uncovers novel biology.</title>
        <authorList>
            <person name="Wiegand S."/>
            <person name="Jogler M."/>
            <person name="Boedeker C."/>
            <person name="Pinto D."/>
            <person name="Vollmers J."/>
            <person name="Rivas-Marin E."/>
            <person name="Kohn T."/>
            <person name="Peeters S.H."/>
            <person name="Heuer A."/>
            <person name="Rast P."/>
            <person name="Oberbeckmann S."/>
            <person name="Bunk B."/>
            <person name="Jeske O."/>
            <person name="Meyerdierks A."/>
            <person name="Storesund J.E."/>
            <person name="Kallscheuer N."/>
            <person name="Luecker S."/>
            <person name="Lage O.M."/>
            <person name="Pohl T."/>
            <person name="Merkel B.J."/>
            <person name="Hornburger P."/>
            <person name="Mueller R.-W."/>
            <person name="Bruemmer F."/>
            <person name="Labrenz M."/>
            <person name="Spormann A.M."/>
            <person name="Op Den Camp H."/>
            <person name="Overmann J."/>
            <person name="Amann R."/>
            <person name="Jetten M.S.M."/>
            <person name="Mascher T."/>
            <person name="Medema M.H."/>
            <person name="Devos D.P."/>
            <person name="Kaster A.-K."/>
            <person name="Ovreas L."/>
            <person name="Rohde M."/>
            <person name="Galperin M.Y."/>
            <person name="Jogler C."/>
        </authorList>
    </citation>
    <scope>NUCLEOTIDE SEQUENCE [LARGE SCALE GENOMIC DNA]</scope>
    <source>
        <strain evidence="1 2">KOR42</strain>
    </source>
</reference>
<protein>
    <submittedName>
        <fullName evidence="1">Uncharacterized protein</fullName>
    </submittedName>
</protein>
<evidence type="ECO:0000313" key="2">
    <source>
        <dbReference type="Proteomes" id="UP000317243"/>
    </source>
</evidence>
<dbReference type="AlphaFoldDB" id="A0A5C5W9W3"/>